<proteinExistence type="predicted"/>
<evidence type="ECO:0000256" key="1">
    <source>
        <dbReference type="SAM" id="Phobius"/>
    </source>
</evidence>
<evidence type="ECO:0000313" key="3">
    <source>
        <dbReference type="Proteomes" id="UP000032336"/>
    </source>
</evidence>
<comment type="caution">
    <text evidence="2">The sequence shown here is derived from an EMBL/GenBank/DDBJ whole genome shotgun (WGS) entry which is preliminary data.</text>
</comment>
<keyword evidence="1" id="KW-0472">Membrane</keyword>
<keyword evidence="1" id="KW-0812">Transmembrane</keyword>
<feature type="transmembrane region" description="Helical" evidence="1">
    <location>
        <begin position="12"/>
        <end position="35"/>
    </location>
</feature>
<dbReference type="AlphaFoldDB" id="A0A0D8FY95"/>
<sequence>MEPNQPTKTWNGRWVGIALLVALLLVTLPIIVLAVSSKPGHATGSTNTVTRVSMRLDLGS</sequence>
<protein>
    <submittedName>
        <fullName evidence="2">Uncharacterized protein</fullName>
    </submittedName>
</protein>
<evidence type="ECO:0000313" key="2">
    <source>
        <dbReference type="EMBL" id="KJE77949.1"/>
    </source>
</evidence>
<dbReference type="EMBL" id="JXUW01000002">
    <property type="protein sequence ID" value="KJE77949.1"/>
    <property type="molecule type" value="Genomic_DNA"/>
</dbReference>
<keyword evidence="3" id="KW-1185">Reference proteome</keyword>
<dbReference type="Proteomes" id="UP000032336">
    <property type="component" value="Unassembled WGS sequence"/>
</dbReference>
<dbReference type="RefSeq" id="WP_035388378.1">
    <property type="nucleotide sequence ID" value="NZ_JQKF01000002.1"/>
</dbReference>
<keyword evidence="1" id="KW-1133">Transmembrane helix</keyword>
<dbReference type="GeneID" id="78371665"/>
<name>A0A0D8FY95_9ACTN</name>
<accession>A0A0D8FY95</accession>
<reference evidence="2 3" key="1">
    <citation type="submission" date="2015-01" db="EMBL/GenBank/DDBJ databases">
        <title>Draft genome of the acidophilic iron oxidizer Ferrimicrobium acidiphilum strain T23.</title>
        <authorList>
            <person name="Poehlein A."/>
            <person name="Eisen S."/>
            <person name="Schloemann M."/>
            <person name="Johnson B.D."/>
            <person name="Daniel R."/>
            <person name="Muehling M."/>
        </authorList>
    </citation>
    <scope>NUCLEOTIDE SEQUENCE [LARGE SCALE GENOMIC DNA]</scope>
    <source>
        <strain evidence="2 3">T23</strain>
    </source>
</reference>
<gene>
    <name evidence="2" type="ORF">FEAC_03210</name>
</gene>
<organism evidence="2 3">
    <name type="scientific">Ferrimicrobium acidiphilum DSM 19497</name>
    <dbReference type="NCBI Taxonomy" id="1121877"/>
    <lineage>
        <taxon>Bacteria</taxon>
        <taxon>Bacillati</taxon>
        <taxon>Actinomycetota</taxon>
        <taxon>Acidimicrobiia</taxon>
        <taxon>Acidimicrobiales</taxon>
        <taxon>Acidimicrobiaceae</taxon>
        <taxon>Ferrimicrobium</taxon>
    </lineage>
</organism>